<dbReference type="STRING" id="167548.EU98_1796"/>
<keyword evidence="4 7" id="KW-0812">Transmembrane</keyword>
<evidence type="ECO:0000256" key="4">
    <source>
        <dbReference type="ARBA" id="ARBA00022692"/>
    </source>
</evidence>
<dbReference type="PROSITE" id="PS50890">
    <property type="entry name" value="PUA"/>
    <property type="match status" value="1"/>
</dbReference>
<dbReference type="Gene3D" id="3.90.550.10">
    <property type="entry name" value="Spore Coat Polysaccharide Biosynthesis Protein SpsA, Chain A"/>
    <property type="match status" value="1"/>
</dbReference>
<keyword evidence="5 7" id="KW-1133">Transmembrane helix</keyword>
<dbReference type="PANTHER" id="PTHR48090">
    <property type="entry name" value="UNDECAPRENYL-PHOSPHATE 4-DEOXY-4-FORMAMIDO-L-ARABINOSE TRANSFERASE-RELATED"/>
    <property type="match status" value="1"/>
</dbReference>
<dbReference type="GO" id="GO:0016757">
    <property type="term" value="F:glycosyltransferase activity"/>
    <property type="evidence" value="ECO:0007669"/>
    <property type="project" value="UniProtKB-KW"/>
</dbReference>
<evidence type="ECO:0000259" key="8">
    <source>
        <dbReference type="Pfam" id="PF00535"/>
    </source>
</evidence>
<keyword evidence="2" id="KW-0328">Glycosyltransferase</keyword>
<comment type="subcellular location">
    <subcellularLocation>
        <location evidence="1">Membrane</location>
        <topology evidence="1">Multi-pass membrane protein</topology>
    </subcellularLocation>
</comment>
<keyword evidence="3 9" id="KW-0808">Transferase</keyword>
<evidence type="ECO:0000313" key="10">
    <source>
        <dbReference type="Proteomes" id="UP000030533"/>
    </source>
</evidence>
<feature type="transmembrane region" description="Helical" evidence="7">
    <location>
        <begin position="224"/>
        <end position="247"/>
    </location>
</feature>
<evidence type="ECO:0000256" key="1">
    <source>
        <dbReference type="ARBA" id="ARBA00004141"/>
    </source>
</evidence>
<evidence type="ECO:0000256" key="7">
    <source>
        <dbReference type="SAM" id="Phobius"/>
    </source>
</evidence>
<name>A0A0A2AIK7_PROMR</name>
<evidence type="ECO:0000256" key="3">
    <source>
        <dbReference type="ARBA" id="ARBA00022679"/>
    </source>
</evidence>
<dbReference type="AlphaFoldDB" id="A0A0A2AIK7"/>
<dbReference type="InterPro" id="IPR029044">
    <property type="entry name" value="Nucleotide-diphossugar_trans"/>
</dbReference>
<gene>
    <name evidence="9" type="ORF">EU98_1796</name>
</gene>
<dbReference type="PANTHER" id="PTHR48090:SF1">
    <property type="entry name" value="PROPHAGE BACTOPRENOL GLUCOSYL TRANSFERASE HOMOLOG"/>
    <property type="match status" value="1"/>
</dbReference>
<dbReference type="CDD" id="cd04187">
    <property type="entry name" value="DPM1_like_bac"/>
    <property type="match status" value="1"/>
</dbReference>
<feature type="domain" description="Glycosyltransferase 2-like" evidence="8">
    <location>
        <begin position="4"/>
        <end position="165"/>
    </location>
</feature>
<sequence>MDLSIVTTTYNSGKYSKEFVKRINKIVENKKFSSEIIIVDDGSTDNSLELLKNLVKEISNLKVIELSRNFGHHNALFCGIKNSKGKFVFLIDGDLEEDPEDFYDLHNELIKNNLDMVFGQQLTRRGNNFERFSGNLYYLFLEFIADAKIPHNAVTSRVMTRKYVNSLLSFRESQFVLSGLYELNGFKTKSIFIKKSRRRKSTYNLSRKFQILVRSITNYSDRPLYLLFYLGLIISLISLFMIVYLVLISFIRSVSIPGWLTLVCLSWLGVGITILSNGILAIYLKTIFVEVKKRPRTIIRNIFKKKDKL</sequence>
<feature type="transmembrane region" description="Helical" evidence="7">
    <location>
        <begin position="259"/>
        <end position="284"/>
    </location>
</feature>
<evidence type="ECO:0000256" key="2">
    <source>
        <dbReference type="ARBA" id="ARBA00022676"/>
    </source>
</evidence>
<keyword evidence="6 7" id="KW-0472">Membrane</keyword>
<dbReference type="eggNOG" id="COG1216">
    <property type="taxonomic scope" value="Bacteria"/>
</dbReference>
<protein>
    <submittedName>
        <fullName evidence="9">Glycosyl transferase</fullName>
    </submittedName>
</protein>
<organism evidence="9 10">
    <name type="scientific">Prochlorococcus marinus str. MIT 9314</name>
    <dbReference type="NCBI Taxonomy" id="167548"/>
    <lineage>
        <taxon>Bacteria</taxon>
        <taxon>Bacillati</taxon>
        <taxon>Cyanobacteriota</taxon>
        <taxon>Cyanophyceae</taxon>
        <taxon>Synechococcales</taxon>
        <taxon>Prochlorococcaceae</taxon>
        <taxon>Prochlorococcus</taxon>
    </lineage>
</organism>
<accession>A0A0A2AIK7</accession>
<dbReference type="InterPro" id="IPR001173">
    <property type="entry name" value="Glyco_trans_2-like"/>
</dbReference>
<evidence type="ECO:0000256" key="6">
    <source>
        <dbReference type="ARBA" id="ARBA00023136"/>
    </source>
</evidence>
<dbReference type="InterPro" id="IPR050256">
    <property type="entry name" value="Glycosyltransferase_2"/>
</dbReference>
<dbReference type="EMBL" id="JNAO01000013">
    <property type="protein sequence ID" value="KGG00264.1"/>
    <property type="molecule type" value="Genomic_DNA"/>
</dbReference>
<evidence type="ECO:0000313" key="9">
    <source>
        <dbReference type="EMBL" id="KGG00264.1"/>
    </source>
</evidence>
<reference evidence="10" key="1">
    <citation type="journal article" date="2014" name="Sci. Data">
        <title>Genomes of diverse isolates of the marine cyanobacterium Prochlorococcus.</title>
        <authorList>
            <person name="Biller S."/>
            <person name="Berube P."/>
            <person name="Thompson J."/>
            <person name="Kelly L."/>
            <person name="Roggensack S."/>
            <person name="Awad L."/>
            <person name="Roache-Johnson K."/>
            <person name="Ding H."/>
            <person name="Giovannoni S.J."/>
            <person name="Moore L.R."/>
            <person name="Chisholm S.W."/>
        </authorList>
    </citation>
    <scope>NUCLEOTIDE SEQUENCE [LARGE SCALE GENOMIC DNA]</scope>
    <source>
        <strain evidence="10">MIT 9314</strain>
    </source>
</reference>
<proteinExistence type="predicted"/>
<dbReference type="GO" id="GO:0005886">
    <property type="term" value="C:plasma membrane"/>
    <property type="evidence" value="ECO:0007669"/>
    <property type="project" value="TreeGrafter"/>
</dbReference>
<dbReference type="Pfam" id="PF00535">
    <property type="entry name" value="Glycos_transf_2"/>
    <property type="match status" value="1"/>
</dbReference>
<dbReference type="Proteomes" id="UP000030533">
    <property type="component" value="Unassembled WGS sequence"/>
</dbReference>
<comment type="caution">
    <text evidence="9">The sequence shown here is derived from an EMBL/GenBank/DDBJ whole genome shotgun (WGS) entry which is preliminary data.</text>
</comment>
<dbReference type="RefSeq" id="WP_032516427.1">
    <property type="nucleotide sequence ID" value="NZ_JNAO01000013.1"/>
</dbReference>
<dbReference type="SUPFAM" id="SSF53448">
    <property type="entry name" value="Nucleotide-diphospho-sugar transferases"/>
    <property type="match status" value="1"/>
</dbReference>
<evidence type="ECO:0000256" key="5">
    <source>
        <dbReference type="ARBA" id="ARBA00022989"/>
    </source>
</evidence>